<comment type="similarity">
    <text evidence="1">Belongs to the asp23 family.</text>
</comment>
<dbReference type="Pfam" id="PF03780">
    <property type="entry name" value="Asp23"/>
    <property type="match status" value="1"/>
</dbReference>
<evidence type="ECO:0000256" key="1">
    <source>
        <dbReference type="ARBA" id="ARBA00005721"/>
    </source>
</evidence>
<organism evidence="2 3">
    <name type="scientific">Salinactinospora qingdaonensis</name>
    <dbReference type="NCBI Taxonomy" id="702744"/>
    <lineage>
        <taxon>Bacteria</taxon>
        <taxon>Bacillati</taxon>
        <taxon>Actinomycetota</taxon>
        <taxon>Actinomycetes</taxon>
        <taxon>Streptosporangiales</taxon>
        <taxon>Nocardiopsidaceae</taxon>
        <taxon>Salinactinospora</taxon>
    </lineage>
</organism>
<reference evidence="3" key="1">
    <citation type="journal article" date="2019" name="Int. J. Syst. Evol. Microbiol.">
        <title>The Global Catalogue of Microorganisms (GCM) 10K type strain sequencing project: providing services to taxonomists for standard genome sequencing and annotation.</title>
        <authorList>
            <consortium name="The Broad Institute Genomics Platform"/>
            <consortium name="The Broad Institute Genome Sequencing Center for Infectious Disease"/>
            <person name="Wu L."/>
            <person name="Ma J."/>
        </authorList>
    </citation>
    <scope>NUCLEOTIDE SEQUENCE [LARGE SCALE GENOMIC DNA]</scope>
    <source>
        <strain evidence="3">JCM 17137</strain>
    </source>
</reference>
<protein>
    <recommendedName>
        <fullName evidence="4">Asp23 family, cell envelope-related function</fullName>
    </recommendedName>
</protein>
<sequence>MNTTTASVTEMIPAQRPPMEQRGRTAIPERVVAKIATRAADETETTRTGAGGALPLFAAAKGSRAQAHRSGASVMLSLSIAVGYPVPVRQATREVRRHVQDTVERLTGLRVRHTDIEVTELVREGDRGRERHLR</sequence>
<dbReference type="Proteomes" id="UP001500908">
    <property type="component" value="Unassembled WGS sequence"/>
</dbReference>
<proteinExistence type="inferred from homology"/>
<comment type="caution">
    <text evidence="2">The sequence shown here is derived from an EMBL/GenBank/DDBJ whole genome shotgun (WGS) entry which is preliminary data.</text>
</comment>
<evidence type="ECO:0000313" key="2">
    <source>
        <dbReference type="EMBL" id="GAA3763573.1"/>
    </source>
</evidence>
<name>A0ABP7GKS7_9ACTN</name>
<keyword evidence="3" id="KW-1185">Reference proteome</keyword>
<gene>
    <name evidence="2" type="ORF">GCM10022402_46190</name>
</gene>
<evidence type="ECO:0000313" key="3">
    <source>
        <dbReference type="Proteomes" id="UP001500908"/>
    </source>
</evidence>
<dbReference type="RefSeq" id="WP_344976431.1">
    <property type="nucleotide sequence ID" value="NZ_BAABDD010000039.1"/>
</dbReference>
<dbReference type="InterPro" id="IPR005531">
    <property type="entry name" value="Asp23"/>
</dbReference>
<accession>A0ABP7GKS7</accession>
<dbReference type="EMBL" id="BAABDD010000039">
    <property type="protein sequence ID" value="GAA3763573.1"/>
    <property type="molecule type" value="Genomic_DNA"/>
</dbReference>
<evidence type="ECO:0008006" key="4">
    <source>
        <dbReference type="Google" id="ProtNLM"/>
    </source>
</evidence>